<evidence type="ECO:0000256" key="5">
    <source>
        <dbReference type="ARBA" id="ARBA00023274"/>
    </source>
</evidence>
<dbReference type="Pfam" id="PF00276">
    <property type="entry name" value="Ribosomal_L23"/>
    <property type="match status" value="1"/>
</dbReference>
<keyword evidence="3" id="KW-0694">RNA-binding</keyword>
<dbReference type="InterPro" id="IPR012677">
    <property type="entry name" value="Nucleotide-bd_a/b_plait_sf"/>
</dbReference>
<dbReference type="GO" id="GO:0003735">
    <property type="term" value="F:structural constituent of ribosome"/>
    <property type="evidence" value="ECO:0007669"/>
    <property type="project" value="InterPro"/>
</dbReference>
<dbReference type="GO" id="GO:1990904">
    <property type="term" value="C:ribonucleoprotein complex"/>
    <property type="evidence" value="ECO:0007669"/>
    <property type="project" value="UniProtKB-KW"/>
</dbReference>
<evidence type="ECO:0000256" key="1">
    <source>
        <dbReference type="ARBA" id="ARBA00006700"/>
    </source>
</evidence>
<evidence type="ECO:0000313" key="8">
    <source>
        <dbReference type="EMBL" id="QHS70586.1"/>
    </source>
</evidence>
<dbReference type="SUPFAM" id="SSF54189">
    <property type="entry name" value="Ribosomal proteins S24e, L23 and L15e"/>
    <property type="match status" value="1"/>
</dbReference>
<dbReference type="GeneID" id="44151911"/>
<dbReference type="Gene3D" id="3.30.70.330">
    <property type="match status" value="1"/>
</dbReference>
<evidence type="ECO:0000256" key="7">
    <source>
        <dbReference type="ARBA" id="ARBA00035366"/>
    </source>
</evidence>
<comment type="similarity">
    <text evidence="1">Belongs to the universal ribosomal protein uL23 family.</text>
</comment>
<dbReference type="GO" id="GO:0019843">
    <property type="term" value="F:rRNA binding"/>
    <property type="evidence" value="ECO:0007669"/>
    <property type="project" value="UniProtKB-KW"/>
</dbReference>
<dbReference type="InterPro" id="IPR013025">
    <property type="entry name" value="Ribosomal_uL23-like"/>
</dbReference>
<keyword evidence="8" id="KW-0934">Plastid</keyword>
<proteinExistence type="inferred from homology"/>
<protein>
    <recommendedName>
        <fullName evidence="6">Large ribosomal subunit protein uL23c</fullName>
    </recommendedName>
    <alternativeName>
        <fullName evidence="7">50S ribosomal protein L23, chloroplastic</fullName>
    </alternativeName>
</protein>
<evidence type="ECO:0000256" key="3">
    <source>
        <dbReference type="ARBA" id="ARBA00022884"/>
    </source>
</evidence>
<name>A0A6C0A973_9FLOR</name>
<evidence type="ECO:0000256" key="6">
    <source>
        <dbReference type="ARBA" id="ARBA00035287"/>
    </source>
</evidence>
<organism evidence="8">
    <name type="scientific">Gracilaria edulis</name>
    <dbReference type="NCBI Taxonomy" id="172966"/>
    <lineage>
        <taxon>Eukaryota</taxon>
        <taxon>Rhodophyta</taxon>
        <taxon>Florideophyceae</taxon>
        <taxon>Rhodymeniophycidae</taxon>
        <taxon>Gracilariales</taxon>
        <taxon>Gracilariaceae</taxon>
        <taxon>Gracilaria</taxon>
    </lineage>
</organism>
<keyword evidence="4 8" id="KW-0689">Ribosomal protein</keyword>
<dbReference type="NCBIfam" id="NF004363">
    <property type="entry name" value="PRK05738.2-4"/>
    <property type="match status" value="1"/>
</dbReference>
<dbReference type="HAMAP" id="MF_01369_B">
    <property type="entry name" value="Ribosomal_uL23_B"/>
    <property type="match status" value="1"/>
</dbReference>
<accession>A0A6C0A973</accession>
<dbReference type="RefSeq" id="YP_009732092.1">
    <property type="nucleotide sequence ID" value="NC_046041.1"/>
</dbReference>
<dbReference type="GO" id="GO:0005840">
    <property type="term" value="C:ribosome"/>
    <property type="evidence" value="ECO:0007669"/>
    <property type="project" value="UniProtKB-KW"/>
</dbReference>
<dbReference type="AlphaFoldDB" id="A0A6C0A973"/>
<gene>
    <name evidence="8" type="primary">rpl23</name>
</gene>
<keyword evidence="5" id="KW-0687">Ribonucleoprotein</keyword>
<dbReference type="GO" id="GO:0006412">
    <property type="term" value="P:translation"/>
    <property type="evidence" value="ECO:0007669"/>
    <property type="project" value="InterPro"/>
</dbReference>
<dbReference type="InterPro" id="IPR012678">
    <property type="entry name" value="Ribosomal_uL23/eL15/eS24_sf"/>
</dbReference>
<dbReference type="PANTHER" id="PTHR11620">
    <property type="entry name" value="60S RIBOSOMAL PROTEIN L23A"/>
    <property type="match status" value="1"/>
</dbReference>
<sequence length="101" mass="11942">MKKNIKDTTLVDIIKYPILTDKTTQMIEENKYHFAVKAKAKKTEIKQAIERIFNVKVEKINTLVIKPRKKRVGRQVGYKNKYKKAIIKLCSQYQINLFLDN</sequence>
<dbReference type="FunFam" id="3.30.70.330:FF:000001">
    <property type="entry name" value="50S ribosomal protein L23"/>
    <property type="match status" value="1"/>
</dbReference>
<keyword evidence="2" id="KW-0699">rRNA-binding</keyword>
<geneLocation type="plastid" evidence="8"/>
<reference evidence="8" key="1">
    <citation type="journal article" date="2019" name="Mitochondrial DNA Part B Resour">
        <title>The complete plastid genome and phylogenetic analysis of Gracilaria edulis.</title>
        <authorList>
            <person name="Liu T."/>
            <person name="Tang X."/>
            <person name="Jia X."/>
            <person name="Wu X."/>
            <person name="Huang M."/>
            <person name="Zeng J."/>
            <person name="Chen W."/>
        </authorList>
    </citation>
    <scope>NUCLEOTIDE SEQUENCE</scope>
</reference>
<dbReference type="EMBL" id="MN053318">
    <property type="protein sequence ID" value="QHS70586.1"/>
    <property type="molecule type" value="Genomic_DNA"/>
</dbReference>
<evidence type="ECO:0000256" key="4">
    <source>
        <dbReference type="ARBA" id="ARBA00022980"/>
    </source>
</evidence>
<evidence type="ECO:0000256" key="2">
    <source>
        <dbReference type="ARBA" id="ARBA00022730"/>
    </source>
</evidence>